<sequence>MQPGFEVDRELLESVAGSVTAVSGTLQEALSAAGSGNAPVGHAGSAAATAARAAEQAWVAGLGKLKGDVETFGTHLATSAKEYSASDSASAEAVRRAKSESEKPR</sequence>
<dbReference type="InterPro" id="IPR022536">
    <property type="entry name" value="EspC"/>
</dbReference>
<accession>A0ABQ3XEF9</accession>
<keyword evidence="3" id="KW-1185">Reference proteome</keyword>
<gene>
    <name evidence="2" type="ORF">Aco03nite_052950</name>
</gene>
<dbReference type="InterPro" id="IPR036689">
    <property type="entry name" value="ESAT-6-like_sf"/>
</dbReference>
<organism evidence="2 3">
    <name type="scientific">Actinoplanes couchii</name>
    <dbReference type="NCBI Taxonomy" id="403638"/>
    <lineage>
        <taxon>Bacteria</taxon>
        <taxon>Bacillati</taxon>
        <taxon>Actinomycetota</taxon>
        <taxon>Actinomycetes</taxon>
        <taxon>Micromonosporales</taxon>
        <taxon>Micromonosporaceae</taxon>
        <taxon>Actinoplanes</taxon>
    </lineage>
</organism>
<feature type="region of interest" description="Disordered" evidence="1">
    <location>
        <begin position="80"/>
        <end position="105"/>
    </location>
</feature>
<dbReference type="RefSeq" id="WP_203798910.1">
    <property type="nucleotide sequence ID" value="NZ_BAAAQE010000094.1"/>
</dbReference>
<evidence type="ECO:0000313" key="2">
    <source>
        <dbReference type="EMBL" id="GID56891.1"/>
    </source>
</evidence>
<dbReference type="Proteomes" id="UP000612282">
    <property type="component" value="Unassembled WGS sequence"/>
</dbReference>
<feature type="compositionally biased region" description="Low complexity" evidence="1">
    <location>
        <begin position="80"/>
        <end position="92"/>
    </location>
</feature>
<dbReference type="Gene3D" id="1.10.287.1060">
    <property type="entry name" value="ESAT-6-like"/>
    <property type="match status" value="1"/>
</dbReference>
<dbReference type="Pfam" id="PF10824">
    <property type="entry name" value="T7SS_ESX_EspC"/>
    <property type="match status" value="1"/>
</dbReference>
<evidence type="ECO:0000313" key="3">
    <source>
        <dbReference type="Proteomes" id="UP000612282"/>
    </source>
</evidence>
<name>A0ABQ3XEF9_9ACTN</name>
<dbReference type="SUPFAM" id="SSF140453">
    <property type="entry name" value="EsxAB dimer-like"/>
    <property type="match status" value="1"/>
</dbReference>
<comment type="caution">
    <text evidence="2">The sequence shown here is derived from an EMBL/GenBank/DDBJ whole genome shotgun (WGS) entry which is preliminary data.</text>
</comment>
<reference evidence="2 3" key="1">
    <citation type="submission" date="2021-01" db="EMBL/GenBank/DDBJ databases">
        <title>Whole genome shotgun sequence of Actinoplanes couchii NBRC 106145.</title>
        <authorList>
            <person name="Komaki H."/>
            <person name="Tamura T."/>
        </authorList>
    </citation>
    <scope>NUCLEOTIDE SEQUENCE [LARGE SCALE GENOMIC DNA]</scope>
    <source>
        <strain evidence="2 3">NBRC 106145</strain>
    </source>
</reference>
<protein>
    <recommendedName>
        <fullName evidence="4">Excreted virulence factor EspC, type VII ESX diderm</fullName>
    </recommendedName>
</protein>
<proteinExistence type="predicted"/>
<evidence type="ECO:0008006" key="4">
    <source>
        <dbReference type="Google" id="ProtNLM"/>
    </source>
</evidence>
<feature type="compositionally biased region" description="Basic and acidic residues" evidence="1">
    <location>
        <begin position="93"/>
        <end position="105"/>
    </location>
</feature>
<dbReference type="EMBL" id="BOMG01000064">
    <property type="protein sequence ID" value="GID56891.1"/>
    <property type="molecule type" value="Genomic_DNA"/>
</dbReference>
<evidence type="ECO:0000256" key="1">
    <source>
        <dbReference type="SAM" id="MobiDB-lite"/>
    </source>
</evidence>